<evidence type="ECO:0000256" key="5">
    <source>
        <dbReference type="ARBA" id="ARBA00022737"/>
    </source>
</evidence>
<comment type="subcellular location">
    <subcellularLocation>
        <location evidence="1">Secreted</location>
    </subcellularLocation>
</comment>
<dbReference type="PANTHER" id="PTHR24040">
    <property type="entry name" value="LAMININ G-LIKE DOMAIN-CONTAINING PROTEIN"/>
    <property type="match status" value="1"/>
</dbReference>
<dbReference type="PROSITE" id="PS50026">
    <property type="entry name" value="EGF_3"/>
    <property type="match status" value="4"/>
</dbReference>
<evidence type="ECO:0000259" key="10">
    <source>
        <dbReference type="PROSITE" id="PS50026"/>
    </source>
</evidence>
<dbReference type="CDD" id="cd00033">
    <property type="entry name" value="CCP"/>
    <property type="match status" value="3"/>
</dbReference>
<reference evidence="12" key="3">
    <citation type="submission" date="2023-05" db="EMBL/GenBank/DDBJ databases">
        <authorList>
            <person name="Smith C.H."/>
        </authorList>
    </citation>
    <scope>NUCLEOTIDE SEQUENCE</scope>
    <source>
        <strain evidence="12">CHS0354</strain>
        <tissue evidence="12">Mantle</tissue>
    </source>
</reference>
<keyword evidence="6 8" id="KW-1015">Disulfide bond</keyword>
<proteinExistence type="predicted"/>
<feature type="disulfide bond" evidence="8">
    <location>
        <begin position="104"/>
        <end position="113"/>
    </location>
</feature>
<protein>
    <submittedName>
        <fullName evidence="12">Uncharacterized protein</fullName>
    </submittedName>
</protein>
<dbReference type="CDD" id="cd00054">
    <property type="entry name" value="EGF_CA"/>
    <property type="match status" value="4"/>
</dbReference>
<comment type="caution">
    <text evidence="12">The sequence shown here is derived from an EMBL/GenBank/DDBJ whole genome shotgun (WGS) entry which is preliminary data.</text>
</comment>
<dbReference type="PROSITE" id="PS50923">
    <property type="entry name" value="SUSHI"/>
    <property type="match status" value="3"/>
</dbReference>
<dbReference type="PROSITE" id="PS00010">
    <property type="entry name" value="ASX_HYDROXYL"/>
    <property type="match status" value="4"/>
</dbReference>
<dbReference type="InterPro" id="IPR009030">
    <property type="entry name" value="Growth_fac_rcpt_cys_sf"/>
</dbReference>
<feature type="disulfide bond" evidence="9">
    <location>
        <begin position="191"/>
        <end position="218"/>
    </location>
</feature>
<dbReference type="PROSITE" id="PS01186">
    <property type="entry name" value="EGF_2"/>
    <property type="match status" value="4"/>
</dbReference>
<evidence type="ECO:0000256" key="1">
    <source>
        <dbReference type="ARBA" id="ARBA00004613"/>
    </source>
</evidence>
<dbReference type="PROSITE" id="PS01187">
    <property type="entry name" value="EGF_CA"/>
    <property type="match status" value="2"/>
</dbReference>
<evidence type="ECO:0000313" key="12">
    <source>
        <dbReference type="EMBL" id="KAK3591032.1"/>
    </source>
</evidence>
<dbReference type="SMART" id="SM00181">
    <property type="entry name" value="EGF"/>
    <property type="match status" value="4"/>
</dbReference>
<keyword evidence="13" id="KW-1185">Reference proteome</keyword>
<evidence type="ECO:0000259" key="11">
    <source>
        <dbReference type="PROSITE" id="PS50923"/>
    </source>
</evidence>
<reference evidence="12" key="1">
    <citation type="journal article" date="2021" name="Genome Biol. Evol.">
        <title>A High-Quality Reference Genome for a Parasitic Bivalve with Doubly Uniparental Inheritance (Bivalvia: Unionida).</title>
        <authorList>
            <person name="Smith C.H."/>
        </authorList>
    </citation>
    <scope>NUCLEOTIDE SEQUENCE</scope>
    <source>
        <strain evidence="12">CHS0354</strain>
    </source>
</reference>
<feature type="domain" description="EGF-like" evidence="10">
    <location>
        <begin position="1"/>
        <end position="34"/>
    </location>
</feature>
<reference evidence="12" key="2">
    <citation type="journal article" date="2021" name="Genome Biol. Evol.">
        <title>Developing a high-quality reference genome for a parasitic bivalve with doubly uniparental inheritance (Bivalvia: Unionida).</title>
        <authorList>
            <person name="Smith C.H."/>
        </authorList>
    </citation>
    <scope>NUCLEOTIDE SEQUENCE</scope>
    <source>
        <strain evidence="12">CHS0354</strain>
        <tissue evidence="12">Mantle</tissue>
    </source>
</reference>
<dbReference type="SMART" id="SM00179">
    <property type="entry name" value="EGF_CA"/>
    <property type="match status" value="4"/>
</dbReference>
<dbReference type="InterPro" id="IPR051145">
    <property type="entry name" value="GAS-SHBG-PROS"/>
</dbReference>
<feature type="domain" description="Sushi" evidence="11">
    <location>
        <begin position="221"/>
        <end position="284"/>
    </location>
</feature>
<feature type="disulfide bond" evidence="9">
    <location>
        <begin position="318"/>
        <end position="345"/>
    </location>
</feature>
<keyword evidence="7" id="KW-0325">Glycoprotein</keyword>
<dbReference type="PANTHER" id="PTHR24040:SF13">
    <property type="entry name" value="FIBROPELLIN-1"/>
    <property type="match status" value="1"/>
</dbReference>
<organism evidence="12 13">
    <name type="scientific">Potamilus streckersoni</name>
    <dbReference type="NCBI Taxonomy" id="2493646"/>
    <lineage>
        <taxon>Eukaryota</taxon>
        <taxon>Metazoa</taxon>
        <taxon>Spiralia</taxon>
        <taxon>Lophotrochozoa</taxon>
        <taxon>Mollusca</taxon>
        <taxon>Bivalvia</taxon>
        <taxon>Autobranchia</taxon>
        <taxon>Heteroconchia</taxon>
        <taxon>Palaeoheterodonta</taxon>
        <taxon>Unionida</taxon>
        <taxon>Unionoidea</taxon>
        <taxon>Unionidae</taxon>
        <taxon>Ambleminae</taxon>
        <taxon>Lampsilini</taxon>
        <taxon>Potamilus</taxon>
    </lineage>
</organism>
<name>A0AAE0VVT5_9BIVA</name>
<dbReference type="InterPro" id="IPR001881">
    <property type="entry name" value="EGF-like_Ca-bd_dom"/>
</dbReference>
<dbReference type="FunFam" id="2.10.25.10:FF:000038">
    <property type="entry name" value="Fibrillin 2"/>
    <property type="match status" value="1"/>
</dbReference>
<dbReference type="InterPro" id="IPR035976">
    <property type="entry name" value="Sushi/SCR/CCP_sf"/>
</dbReference>
<feature type="disulfide bond" evidence="8">
    <location>
        <begin position="64"/>
        <end position="73"/>
    </location>
</feature>
<keyword evidence="2" id="KW-0964">Secreted</keyword>
<accession>A0AAE0VVT5</accession>
<dbReference type="Pfam" id="PF00084">
    <property type="entry name" value="Sushi"/>
    <property type="match status" value="3"/>
</dbReference>
<dbReference type="Gene3D" id="2.10.70.10">
    <property type="entry name" value="Complement Module, domain 1"/>
    <property type="match status" value="3"/>
</dbReference>
<keyword evidence="9" id="KW-0768">Sushi</keyword>
<feature type="disulfide bond" evidence="8">
    <location>
        <begin position="24"/>
        <end position="33"/>
    </location>
</feature>
<dbReference type="InterPro" id="IPR000742">
    <property type="entry name" value="EGF"/>
</dbReference>
<dbReference type="Pfam" id="PF07645">
    <property type="entry name" value="EGF_CA"/>
    <property type="match status" value="3"/>
</dbReference>
<sequence>RHGDSVCNNNGTCYNTPGSFNCKCYVGFTGNNCETDVDECKGPTNACSGHGICSNNLGSFICYCRDGYTGHICNTDVDECRHGDSVCNNKGTCNNTPGSFNCKCYVGFTGNNCETDVDECKGPTNACSGHGTCSNNLGSFICHCHDGYTGHICNNVTKCVEISAPTHSMLQYGIGIEEMNRTYRSTVSMRCDKGYIAAGNTILRCSKHGEWDGSFGQCAVINCTKQLAQPDHIELSYTEGIEGIRTYNTVVTSRCKEGYNLTEKSQFRCNEHGNWEGSSGTCKVIFCEGLLEPNSSILSIDGGIEGNWTYNTTATIACDQGYTLMGNKMVRCGSSSQWNGSIGYCVALQGAFEQSNVLDRR</sequence>
<dbReference type="SMART" id="SM00032">
    <property type="entry name" value="CCP"/>
    <property type="match status" value="3"/>
</dbReference>
<dbReference type="Gene3D" id="2.10.25.10">
    <property type="entry name" value="Laminin"/>
    <property type="match status" value="4"/>
</dbReference>
<dbReference type="Proteomes" id="UP001195483">
    <property type="component" value="Unassembled WGS sequence"/>
</dbReference>
<dbReference type="InterPro" id="IPR000152">
    <property type="entry name" value="EGF-type_Asp/Asn_hydroxyl_site"/>
</dbReference>
<feature type="domain" description="EGF-like" evidence="10">
    <location>
        <begin position="116"/>
        <end position="154"/>
    </location>
</feature>
<feature type="domain" description="Sushi" evidence="11">
    <location>
        <begin position="285"/>
        <end position="347"/>
    </location>
</feature>
<evidence type="ECO:0000256" key="6">
    <source>
        <dbReference type="ARBA" id="ARBA00023157"/>
    </source>
</evidence>
<dbReference type="GO" id="GO:0005576">
    <property type="term" value="C:extracellular region"/>
    <property type="evidence" value="ECO:0007669"/>
    <property type="project" value="UniProtKB-SubCell"/>
</dbReference>
<dbReference type="SUPFAM" id="SSF57196">
    <property type="entry name" value="EGF/Laminin"/>
    <property type="match status" value="1"/>
</dbReference>
<dbReference type="InterPro" id="IPR018097">
    <property type="entry name" value="EGF_Ca-bd_CS"/>
</dbReference>
<feature type="disulfide bond" evidence="9">
    <location>
        <begin position="255"/>
        <end position="282"/>
    </location>
</feature>
<dbReference type="SUPFAM" id="SSF57535">
    <property type="entry name" value="Complement control module/SCR domain"/>
    <property type="match status" value="3"/>
</dbReference>
<dbReference type="GO" id="GO:0005509">
    <property type="term" value="F:calcium ion binding"/>
    <property type="evidence" value="ECO:0007669"/>
    <property type="project" value="InterPro"/>
</dbReference>
<dbReference type="Pfam" id="PF00008">
    <property type="entry name" value="EGF"/>
    <property type="match status" value="1"/>
</dbReference>
<dbReference type="InterPro" id="IPR000436">
    <property type="entry name" value="Sushi_SCR_CCP_dom"/>
</dbReference>
<keyword evidence="3 8" id="KW-0245">EGF-like domain</keyword>
<evidence type="ECO:0000256" key="2">
    <source>
        <dbReference type="ARBA" id="ARBA00022525"/>
    </source>
</evidence>
<dbReference type="SUPFAM" id="SSF57184">
    <property type="entry name" value="Growth factor receptor domain"/>
    <property type="match status" value="1"/>
</dbReference>
<evidence type="ECO:0000256" key="9">
    <source>
        <dbReference type="PROSITE-ProRule" id="PRU00302"/>
    </source>
</evidence>
<feature type="domain" description="Sushi" evidence="11">
    <location>
        <begin position="157"/>
        <end position="220"/>
    </location>
</feature>
<evidence type="ECO:0000313" key="13">
    <source>
        <dbReference type="Proteomes" id="UP001195483"/>
    </source>
</evidence>
<dbReference type="InterPro" id="IPR049883">
    <property type="entry name" value="NOTCH1_EGF-like"/>
</dbReference>
<feature type="non-terminal residue" evidence="12">
    <location>
        <position position="1"/>
    </location>
</feature>
<comment type="caution">
    <text evidence="8">Lacks conserved residue(s) required for the propagation of feature annotation.</text>
</comment>
<feature type="domain" description="EGF-like" evidence="10">
    <location>
        <begin position="76"/>
        <end position="114"/>
    </location>
</feature>
<dbReference type="EMBL" id="JAEAOA010000796">
    <property type="protein sequence ID" value="KAK3591032.1"/>
    <property type="molecule type" value="Genomic_DNA"/>
</dbReference>
<evidence type="ECO:0000256" key="4">
    <source>
        <dbReference type="ARBA" id="ARBA00022729"/>
    </source>
</evidence>
<gene>
    <name evidence="12" type="ORF">CHS0354_013096</name>
</gene>
<dbReference type="PROSITE" id="PS00022">
    <property type="entry name" value="EGF_1"/>
    <property type="match status" value="4"/>
</dbReference>
<evidence type="ECO:0000256" key="3">
    <source>
        <dbReference type="ARBA" id="ARBA00022536"/>
    </source>
</evidence>
<dbReference type="AlphaFoldDB" id="A0AAE0VVT5"/>
<feature type="domain" description="EGF-like" evidence="10">
    <location>
        <begin position="36"/>
        <end position="74"/>
    </location>
</feature>
<keyword evidence="5" id="KW-0677">Repeat</keyword>
<evidence type="ECO:0000256" key="7">
    <source>
        <dbReference type="ARBA" id="ARBA00023180"/>
    </source>
</evidence>
<feature type="disulfide bond" evidence="8">
    <location>
        <begin position="144"/>
        <end position="153"/>
    </location>
</feature>
<evidence type="ECO:0000256" key="8">
    <source>
        <dbReference type="PROSITE-ProRule" id="PRU00076"/>
    </source>
</evidence>
<keyword evidence="4" id="KW-0732">Signal</keyword>